<protein>
    <submittedName>
        <fullName evidence="1">Quinol monooxygenase YgiN</fullName>
    </submittedName>
</protein>
<keyword evidence="2" id="KW-1185">Reference proteome</keyword>
<dbReference type="RefSeq" id="WP_244553092.1">
    <property type="nucleotide sequence ID" value="NZ_LT670849.1"/>
</dbReference>
<name>A0A1M7UP31_9BRAD</name>
<sequence length="135" mass="14862">MEEKNDDQVRLEAKPGKEQAVADFLVAGVEMTSREAGTLIWFARKLSPTTFGVFDAFASEEDRKAHLAHNIAKSLMSRVDEMLGKPPSVEPVDILGMKNKPADVFAFGKPGAKTYLHQPAWPSPVNSRPCRNGHT</sequence>
<accession>A0A1M7UP31</accession>
<dbReference type="Proteomes" id="UP000184096">
    <property type="component" value="Chromosome I"/>
</dbReference>
<dbReference type="AlphaFoldDB" id="A0A1M7UP31"/>
<reference evidence="2" key="1">
    <citation type="submission" date="2016-11" db="EMBL/GenBank/DDBJ databases">
        <authorList>
            <person name="Varghese N."/>
            <person name="Submissions S."/>
        </authorList>
    </citation>
    <scope>NUCLEOTIDE SEQUENCE [LARGE SCALE GENOMIC DNA]</scope>
    <source>
        <strain evidence="2">GAS401</strain>
    </source>
</reference>
<dbReference type="EMBL" id="LT670849">
    <property type="protein sequence ID" value="SHN84646.1"/>
    <property type="molecule type" value="Genomic_DNA"/>
</dbReference>
<organism evidence="1 2">
    <name type="scientific">Bradyrhizobium erythrophlei</name>
    <dbReference type="NCBI Taxonomy" id="1437360"/>
    <lineage>
        <taxon>Bacteria</taxon>
        <taxon>Pseudomonadati</taxon>
        <taxon>Pseudomonadota</taxon>
        <taxon>Alphaproteobacteria</taxon>
        <taxon>Hyphomicrobiales</taxon>
        <taxon>Nitrobacteraceae</taxon>
        <taxon>Bradyrhizobium</taxon>
    </lineage>
</organism>
<dbReference type="GO" id="GO:0004497">
    <property type="term" value="F:monooxygenase activity"/>
    <property type="evidence" value="ECO:0007669"/>
    <property type="project" value="UniProtKB-KW"/>
</dbReference>
<keyword evidence="1" id="KW-0503">Monooxygenase</keyword>
<dbReference type="InterPro" id="IPR011008">
    <property type="entry name" value="Dimeric_a/b-barrel"/>
</dbReference>
<dbReference type="Gene3D" id="3.30.70.100">
    <property type="match status" value="1"/>
</dbReference>
<proteinExistence type="predicted"/>
<gene>
    <name evidence="1" type="ORF">SAMN05444170_5976</name>
</gene>
<evidence type="ECO:0000313" key="1">
    <source>
        <dbReference type="EMBL" id="SHN84646.1"/>
    </source>
</evidence>
<dbReference type="SUPFAM" id="SSF54909">
    <property type="entry name" value="Dimeric alpha+beta barrel"/>
    <property type="match status" value="1"/>
</dbReference>
<evidence type="ECO:0000313" key="2">
    <source>
        <dbReference type="Proteomes" id="UP000184096"/>
    </source>
</evidence>
<keyword evidence="1" id="KW-0560">Oxidoreductase</keyword>